<sequence length="120" mass="13709">MPVRPFCWRSAYSEGKSRNYTVQYTIKIQFRRGGIGNTQLKVGVCLVADLQCHQFHFQRQCRPFLEASGGSQMQMWRGLFSAHAHCFPREQPGRYVSFGLSIAARYLLTLLAYTLSQAIA</sequence>
<dbReference type="RefSeq" id="XP_018756072.1">
    <property type="nucleotide sequence ID" value="XM_018905792.1"/>
</dbReference>
<dbReference type="GeneID" id="30073420"/>
<reference evidence="1 2" key="1">
    <citation type="journal article" date="2010" name="Nature">
        <title>Comparative genomics reveals mobile pathogenicity chromosomes in Fusarium.</title>
        <authorList>
            <person name="Ma L.J."/>
            <person name="van der Does H.C."/>
            <person name="Borkovich K.A."/>
            <person name="Coleman J.J."/>
            <person name="Daboussi M.J."/>
            <person name="Di Pietro A."/>
            <person name="Dufresne M."/>
            <person name="Freitag M."/>
            <person name="Grabherr M."/>
            <person name="Henrissat B."/>
            <person name="Houterman P.M."/>
            <person name="Kang S."/>
            <person name="Shim W.B."/>
            <person name="Woloshuk C."/>
            <person name="Xie X."/>
            <person name="Xu J.R."/>
            <person name="Antoniw J."/>
            <person name="Baker S.E."/>
            <person name="Bluhm B.H."/>
            <person name="Breakspear A."/>
            <person name="Brown D.W."/>
            <person name="Butchko R.A."/>
            <person name="Chapman S."/>
            <person name="Coulson R."/>
            <person name="Coutinho P.M."/>
            <person name="Danchin E.G."/>
            <person name="Diener A."/>
            <person name="Gale L.R."/>
            <person name="Gardiner D.M."/>
            <person name="Goff S."/>
            <person name="Hammond-Kosack K.E."/>
            <person name="Hilburn K."/>
            <person name="Hua-Van A."/>
            <person name="Jonkers W."/>
            <person name="Kazan K."/>
            <person name="Kodira C.D."/>
            <person name="Koehrsen M."/>
            <person name="Kumar L."/>
            <person name="Lee Y.H."/>
            <person name="Li L."/>
            <person name="Manners J.M."/>
            <person name="Miranda-Saavedra D."/>
            <person name="Mukherjee M."/>
            <person name="Park G."/>
            <person name="Park J."/>
            <person name="Park S.Y."/>
            <person name="Proctor R.H."/>
            <person name="Regev A."/>
            <person name="Ruiz-Roldan M.C."/>
            <person name="Sain D."/>
            <person name="Sakthikumar S."/>
            <person name="Sykes S."/>
            <person name="Schwartz D.C."/>
            <person name="Turgeon B.G."/>
            <person name="Wapinski I."/>
            <person name="Yoder O."/>
            <person name="Young S."/>
            <person name="Zeng Q."/>
            <person name="Zhou S."/>
            <person name="Galagan J."/>
            <person name="Cuomo C.A."/>
            <person name="Kistler H.C."/>
            <person name="Rep M."/>
        </authorList>
    </citation>
    <scope>NUCLEOTIDE SEQUENCE [LARGE SCALE GENOMIC DNA]</scope>
    <source>
        <strain evidence="2">M3125 / FGSC 7600</strain>
    </source>
</reference>
<proteinExistence type="predicted"/>
<organism evidence="1 2">
    <name type="scientific">Gibberella moniliformis (strain M3125 / FGSC 7600)</name>
    <name type="common">Maize ear and stalk rot fungus</name>
    <name type="synonym">Fusarium verticillioides</name>
    <dbReference type="NCBI Taxonomy" id="334819"/>
    <lineage>
        <taxon>Eukaryota</taxon>
        <taxon>Fungi</taxon>
        <taxon>Dikarya</taxon>
        <taxon>Ascomycota</taxon>
        <taxon>Pezizomycotina</taxon>
        <taxon>Sordariomycetes</taxon>
        <taxon>Hypocreomycetidae</taxon>
        <taxon>Hypocreales</taxon>
        <taxon>Nectriaceae</taxon>
        <taxon>Fusarium</taxon>
        <taxon>Fusarium fujikuroi species complex</taxon>
    </lineage>
</organism>
<gene>
    <name evidence="1" type="ORF">FVEG_16544</name>
</gene>
<dbReference type="AlphaFoldDB" id="W7MG94"/>
<protein>
    <submittedName>
        <fullName evidence="1">Uncharacterized protein</fullName>
    </submittedName>
</protein>
<dbReference type="VEuPathDB" id="FungiDB:FVEG_16544"/>
<evidence type="ECO:0000313" key="1">
    <source>
        <dbReference type="EMBL" id="EWG49881.1"/>
    </source>
</evidence>
<dbReference type="EMBL" id="CM000582">
    <property type="protein sequence ID" value="EWG49881.1"/>
    <property type="molecule type" value="Genomic_DNA"/>
</dbReference>
<name>W7MG94_GIBM7</name>
<dbReference type="KEGG" id="fvr:FVEG_16544"/>
<dbReference type="Proteomes" id="UP000009096">
    <property type="component" value="Chromosome 5"/>
</dbReference>
<evidence type="ECO:0000313" key="2">
    <source>
        <dbReference type="Proteomes" id="UP000009096"/>
    </source>
</evidence>
<keyword evidence="2" id="KW-1185">Reference proteome</keyword>
<dbReference type="EMBL" id="DS022253">
    <property type="protein sequence ID" value="EWG49881.1"/>
    <property type="molecule type" value="Genomic_DNA"/>
</dbReference>
<accession>W7MG94</accession>